<accession>A0A482WKS8</accession>
<feature type="compositionally biased region" description="Polar residues" evidence="1">
    <location>
        <begin position="831"/>
        <end position="845"/>
    </location>
</feature>
<feature type="transmembrane region" description="Helical" evidence="2">
    <location>
        <begin position="61"/>
        <end position="83"/>
    </location>
</feature>
<sequence length="1366" mass="151483">MEPAEDNDKRKEKKGLSTQDALLKLSSGITEILNEHEEDRKRRSKFSFISKVLHHSSEDSLLCWTSLLILVLEALLMIAVSLIENAATTCRWLPANYPHVCSPYSPCITLQWTYRDGRLVNVPWALLVEGDLVLIRPGQPAPGHCAPVIVDTSGSGGELRAGEVYSPVPGGGSSLGGTLGDRGPSARQPLASREYTLVATPFLANLRQMLSQHHRPPPTYHHSARRMLVVHLVEQLMLPFVLISIVGVGIIRQCHLVDSVGSGGWWEVLVTVPIAVSLPLLPLVFPPTWLLLMAYGNARISALLQTDTHYAAKRRQKEPGSDPFDETEIDRSTLTVLDLAELKHHFVNELLGRGNNLTRSSNILHALGSITSLCCVDKKGILSWPNPTAEKIFFLRKKEEPVSSPSASSLGDVGCSSDTGVESVSNHESNANRPENKANPVSRPPSNDKPSQMQAEVLDLTHDHSCPFRLQFDDALWGRHLDSLKPLGLAILLNTCNMATQYHYTQFCSHVTCEALYNEDLVPVTNRRLAAVHEVSTLLSTNKCLCEVAKQIGFTEKAVQLFQLESQLSTFRHVEPESVRQDMRFAKSLPASTKLKFPFPHMVAVVVRDLTAQRGLQLFSQGTADIVLDSCTQYWDGDDICRLSPGDRRKVQDFYQRTSLSAYCTAFAYRPLFNSAAPALSSIYMELPTDSQHLYNRYNRQPLDMADLDALIQGHGDQMIEAAAAGGGDDLNSHDSMFDDDEDDEDLIEEVEINDIEGCFKLQCNQIFIGMVTMQYQAQADIVQLIEQLERACIRFVHFSKENELRSRVFSEKMGLESGWNCHISLLSERSSGGHQNGDLSSTGTAPDRDKVGPDRTCRADSGYHLCSEQQEHYDDCHLLEPLLNCGTLCSSRQMSMSAPCTYKPENEIGTIYEDDAQKSKDAEDGQASQQRNIGAGRGGEAAENWQWQSLSCLTDSTEQSVPVNFDMSNRLYIQATRNCNLGKKHLQRKNLCSIRTISKVNVAVEPLYPQVCQKVPVYQNTSSDRGPSPVDISKKLNSIPCSISMRRNEDLSLFHLIREARNFMMQAWNCTQFWICCVVSLSFTQLLAATAMLPPLLSTGQVLYLSIVFIPSLALSLNGTPIDKGVMQRATGKNNLSKSLNGEMALFVIWCYGTKFLPTVAIAPLLFAGLLGCYCQQLLLLTDGGASFEDPVRNSSAQLMTSSSPSPPGQCVSLVYLSATDNDADWGGWSQHPYTYLIAQQFVMILLSVHFITISSSFVHRDHLTWRRLPFTNKLWAITSLIILLLSALYALLALSLKSESQLATDDTTSIELEFTNSSPLAVLIMALVSPLLVLAVNELVKVNVRYQKRARLEFGTKLGMNSPF</sequence>
<feature type="transmembrane region" description="Helical" evidence="2">
    <location>
        <begin position="228"/>
        <end position="251"/>
    </location>
</feature>
<name>A0A482WKS8_LAOST</name>
<dbReference type="GO" id="GO:0000166">
    <property type="term" value="F:nucleotide binding"/>
    <property type="evidence" value="ECO:0007669"/>
    <property type="project" value="InterPro"/>
</dbReference>
<dbReference type="SUPFAM" id="SSF81660">
    <property type="entry name" value="Metal cation-transporting ATPase, ATP-binding domain N"/>
    <property type="match status" value="1"/>
</dbReference>
<dbReference type="InterPro" id="IPR023298">
    <property type="entry name" value="ATPase_P-typ_TM_dom_sf"/>
</dbReference>
<dbReference type="InterPro" id="IPR039720">
    <property type="entry name" value="TMEM94"/>
</dbReference>
<keyword evidence="2" id="KW-0472">Membrane</keyword>
<feature type="transmembrane region" description="Helical" evidence="2">
    <location>
        <begin position="1074"/>
        <end position="1098"/>
    </location>
</feature>
<feature type="transmembrane region" description="Helical" evidence="2">
    <location>
        <begin position="1276"/>
        <end position="1298"/>
    </location>
</feature>
<evidence type="ECO:0000313" key="3">
    <source>
        <dbReference type="EMBL" id="RZF33852.1"/>
    </source>
</evidence>
<feature type="region of interest" description="Disordered" evidence="1">
    <location>
        <begin position="831"/>
        <end position="855"/>
    </location>
</feature>
<evidence type="ECO:0008006" key="5">
    <source>
        <dbReference type="Google" id="ProtNLM"/>
    </source>
</evidence>
<evidence type="ECO:0000313" key="4">
    <source>
        <dbReference type="Proteomes" id="UP000291343"/>
    </source>
</evidence>
<organism evidence="3 4">
    <name type="scientific">Laodelphax striatellus</name>
    <name type="common">Small brown planthopper</name>
    <name type="synonym">Delphax striatella</name>
    <dbReference type="NCBI Taxonomy" id="195883"/>
    <lineage>
        <taxon>Eukaryota</taxon>
        <taxon>Metazoa</taxon>
        <taxon>Ecdysozoa</taxon>
        <taxon>Arthropoda</taxon>
        <taxon>Hexapoda</taxon>
        <taxon>Insecta</taxon>
        <taxon>Pterygota</taxon>
        <taxon>Neoptera</taxon>
        <taxon>Paraneoptera</taxon>
        <taxon>Hemiptera</taxon>
        <taxon>Auchenorrhyncha</taxon>
        <taxon>Fulgoroidea</taxon>
        <taxon>Delphacidae</taxon>
        <taxon>Criomorphinae</taxon>
        <taxon>Laodelphax</taxon>
    </lineage>
</organism>
<dbReference type="PANTHER" id="PTHR13219">
    <property type="entry name" value="TRANSMEMBRANE PROTEIN 94"/>
    <property type="match status" value="1"/>
</dbReference>
<dbReference type="Gene3D" id="1.20.1110.10">
    <property type="entry name" value="Calcium-transporting ATPase, transmembrane domain"/>
    <property type="match status" value="1"/>
</dbReference>
<gene>
    <name evidence="3" type="ORF">LSTR_LSTR008975</name>
</gene>
<dbReference type="STRING" id="195883.A0A482WKS8"/>
<keyword evidence="2" id="KW-1133">Transmembrane helix</keyword>
<feature type="transmembrane region" description="Helical" evidence="2">
    <location>
        <begin position="1104"/>
        <end position="1124"/>
    </location>
</feature>
<comment type="caution">
    <text evidence="3">The sequence shown here is derived from an EMBL/GenBank/DDBJ whole genome shotgun (WGS) entry which is preliminary data.</text>
</comment>
<feature type="transmembrane region" description="Helical" evidence="2">
    <location>
        <begin position="1235"/>
        <end position="1255"/>
    </location>
</feature>
<dbReference type="OrthoDB" id="5568754at2759"/>
<feature type="compositionally biased region" description="Polar residues" evidence="1">
    <location>
        <begin position="416"/>
        <end position="433"/>
    </location>
</feature>
<feature type="transmembrane region" description="Helical" evidence="2">
    <location>
        <begin position="1322"/>
        <end position="1342"/>
    </location>
</feature>
<dbReference type="FunCoup" id="A0A482WKS8">
    <property type="interactions" value="163"/>
</dbReference>
<protein>
    <recommendedName>
        <fullName evidence="5">Cation-transporting P-type ATPase C-terminal domain-containing protein</fullName>
    </recommendedName>
</protein>
<dbReference type="EMBL" id="QKKF02033231">
    <property type="protein sequence ID" value="RZF33852.1"/>
    <property type="molecule type" value="Genomic_DNA"/>
</dbReference>
<reference evidence="3 4" key="1">
    <citation type="journal article" date="2017" name="Gigascience">
        <title>Genome sequence of the small brown planthopper, Laodelphax striatellus.</title>
        <authorList>
            <person name="Zhu J."/>
            <person name="Jiang F."/>
            <person name="Wang X."/>
            <person name="Yang P."/>
            <person name="Bao Y."/>
            <person name="Zhao W."/>
            <person name="Wang W."/>
            <person name="Lu H."/>
            <person name="Wang Q."/>
            <person name="Cui N."/>
            <person name="Li J."/>
            <person name="Chen X."/>
            <person name="Luo L."/>
            <person name="Yu J."/>
            <person name="Kang L."/>
            <person name="Cui F."/>
        </authorList>
    </citation>
    <scope>NUCLEOTIDE SEQUENCE [LARGE SCALE GENOMIC DNA]</scope>
    <source>
        <strain evidence="3">Lst14</strain>
    </source>
</reference>
<feature type="region of interest" description="Disordered" evidence="1">
    <location>
        <begin position="402"/>
        <end position="452"/>
    </location>
</feature>
<evidence type="ECO:0000256" key="1">
    <source>
        <dbReference type="SAM" id="MobiDB-lite"/>
    </source>
</evidence>
<dbReference type="Proteomes" id="UP000291343">
    <property type="component" value="Unassembled WGS sequence"/>
</dbReference>
<keyword evidence="2" id="KW-0812">Transmembrane</keyword>
<proteinExistence type="predicted"/>
<keyword evidence="4" id="KW-1185">Reference proteome</keyword>
<feature type="region of interest" description="Disordered" evidence="1">
    <location>
        <begin position="918"/>
        <end position="940"/>
    </location>
</feature>
<dbReference type="SUPFAM" id="SSF81665">
    <property type="entry name" value="Calcium ATPase, transmembrane domain M"/>
    <property type="match status" value="1"/>
</dbReference>
<dbReference type="InterPro" id="IPR023299">
    <property type="entry name" value="ATPase_P-typ_cyto_dom_N"/>
</dbReference>
<feature type="transmembrane region" description="Helical" evidence="2">
    <location>
        <begin position="263"/>
        <end position="285"/>
    </location>
</feature>
<feature type="transmembrane region" description="Helical" evidence="2">
    <location>
        <begin position="1145"/>
        <end position="1172"/>
    </location>
</feature>
<evidence type="ECO:0000256" key="2">
    <source>
        <dbReference type="SAM" id="Phobius"/>
    </source>
</evidence>
<dbReference type="InParanoid" id="A0A482WKS8"/>
<dbReference type="PANTHER" id="PTHR13219:SF6">
    <property type="entry name" value="TRANSMEMBRANE PROTEIN 94"/>
    <property type="match status" value="1"/>
</dbReference>
<dbReference type="Gene3D" id="3.40.1110.10">
    <property type="entry name" value="Calcium-transporting ATPase, cytoplasmic domain N"/>
    <property type="match status" value="1"/>
</dbReference>